<dbReference type="PROSITE" id="PS50921">
    <property type="entry name" value="ANTAR"/>
    <property type="match status" value="1"/>
</dbReference>
<proteinExistence type="predicted"/>
<sequence>MPVPSFHPRENTAHSELFDRILERVHRDVPDALSLAITVHDHRLYEGMTVVAAYGLGREIVEAQLGGLGGPVMDAFTHQVPVLTLDLWSDDRWPELDLAAMQARAPEHDEALHRTHGAVAVPGVWEADGTVVLSATLDRPATAGTVNTLIGYEQLVSAAMITAGTQDGTAVADMMAVLQSRGAIEQAKGAIMGALGCDAETAWATLRRASHESNVKLRVLAVALMEQISGSPAEQPDVGSPIVPDETARRAAQLLWAVLTHAPKPGSTGG</sequence>
<dbReference type="InterPro" id="IPR036388">
    <property type="entry name" value="WH-like_DNA-bd_sf"/>
</dbReference>
<dbReference type="SMART" id="SM01012">
    <property type="entry name" value="ANTAR"/>
    <property type="match status" value="1"/>
</dbReference>
<name>A0A6N4W6T7_9MYCO</name>
<evidence type="ECO:0000313" key="2">
    <source>
        <dbReference type="EMBL" id="BBZ76093.1"/>
    </source>
</evidence>
<gene>
    <name evidence="2" type="ORF">MANY_14300</name>
</gene>
<dbReference type="GO" id="GO:0003723">
    <property type="term" value="F:RNA binding"/>
    <property type="evidence" value="ECO:0007669"/>
    <property type="project" value="InterPro"/>
</dbReference>
<dbReference type="KEGG" id="many:MANY_14300"/>
<dbReference type="Pfam" id="PF03861">
    <property type="entry name" value="ANTAR"/>
    <property type="match status" value="1"/>
</dbReference>
<feature type="domain" description="ANTAR" evidence="1">
    <location>
        <begin position="164"/>
        <end position="225"/>
    </location>
</feature>
<organism evidence="2 3">
    <name type="scientific">Mycolicibacterium anyangense</name>
    <dbReference type="NCBI Taxonomy" id="1431246"/>
    <lineage>
        <taxon>Bacteria</taxon>
        <taxon>Bacillati</taxon>
        <taxon>Actinomycetota</taxon>
        <taxon>Actinomycetes</taxon>
        <taxon>Mycobacteriales</taxon>
        <taxon>Mycobacteriaceae</taxon>
        <taxon>Mycolicibacterium</taxon>
    </lineage>
</organism>
<reference evidence="2 3" key="1">
    <citation type="journal article" date="2019" name="Emerg. Microbes Infect.">
        <title>Comprehensive subspecies identification of 175 nontuberculous mycobacteria species based on 7547 genomic profiles.</title>
        <authorList>
            <person name="Matsumoto Y."/>
            <person name="Kinjo T."/>
            <person name="Motooka D."/>
            <person name="Nabeya D."/>
            <person name="Jung N."/>
            <person name="Uechi K."/>
            <person name="Horii T."/>
            <person name="Iida T."/>
            <person name="Fujita J."/>
            <person name="Nakamura S."/>
        </authorList>
    </citation>
    <scope>NUCLEOTIDE SEQUENCE [LARGE SCALE GENOMIC DNA]</scope>
    <source>
        <strain evidence="2 3">JCM 30275</strain>
    </source>
</reference>
<dbReference type="EMBL" id="AP022620">
    <property type="protein sequence ID" value="BBZ76093.1"/>
    <property type="molecule type" value="Genomic_DNA"/>
</dbReference>
<protein>
    <submittedName>
        <fullName evidence="2">ANTAR domain-containing protein</fullName>
    </submittedName>
</protein>
<accession>A0A6N4W6T7</accession>
<evidence type="ECO:0000313" key="3">
    <source>
        <dbReference type="Proteomes" id="UP000467249"/>
    </source>
</evidence>
<dbReference type="Proteomes" id="UP000467249">
    <property type="component" value="Chromosome"/>
</dbReference>
<evidence type="ECO:0000259" key="1">
    <source>
        <dbReference type="PROSITE" id="PS50921"/>
    </source>
</evidence>
<keyword evidence="3" id="KW-1185">Reference proteome</keyword>
<dbReference type="AlphaFoldDB" id="A0A6N4W6T7"/>
<dbReference type="InterPro" id="IPR005561">
    <property type="entry name" value="ANTAR"/>
</dbReference>
<dbReference type="Gene3D" id="1.10.10.10">
    <property type="entry name" value="Winged helix-like DNA-binding domain superfamily/Winged helix DNA-binding domain"/>
    <property type="match status" value="1"/>
</dbReference>